<feature type="signal peptide" evidence="8">
    <location>
        <begin position="1"/>
        <end position="37"/>
    </location>
</feature>
<dbReference type="InterPro" id="IPR049278">
    <property type="entry name" value="MS_channel_C"/>
</dbReference>
<dbReference type="InterPro" id="IPR006685">
    <property type="entry name" value="MscS_channel_2nd"/>
</dbReference>
<feature type="chain" id="PRO_5040978814" description="Small-conductance mechanosensitive channel" evidence="8">
    <location>
        <begin position="38"/>
        <end position="565"/>
    </location>
</feature>
<evidence type="ECO:0000256" key="3">
    <source>
        <dbReference type="ARBA" id="ARBA00022475"/>
    </source>
</evidence>
<organism evidence="11 12">
    <name type="scientific">Parasedimentitalea psychrophila</name>
    <dbReference type="NCBI Taxonomy" id="2997337"/>
    <lineage>
        <taxon>Bacteria</taxon>
        <taxon>Pseudomonadati</taxon>
        <taxon>Pseudomonadota</taxon>
        <taxon>Alphaproteobacteria</taxon>
        <taxon>Rhodobacterales</taxon>
        <taxon>Paracoccaceae</taxon>
        <taxon>Parasedimentitalea</taxon>
    </lineage>
</organism>
<keyword evidence="7" id="KW-0997">Cell inner membrane</keyword>
<sequence length="565" mass="62552">MIKTKARNKWPHRIQKAMGLMLLVCALLPVQTSPALTQTAPATLPEQPADETYLAPVVIDGDTLFVVRGSSALPAVERAEKVQQRIIAAAERSDVKWVKIDILDNEFGQEIEVDGRMVTITTQADAEHEDLELEVLAGLQSEAIETAILTYRDNRSGAARVGSALAALGWTLGFAVITFAFVRKRKTLIAYAAGLIEKRSANLEQATKSLVRSNAIVAILSYLLNILLWIGYLTLFYYYLSFVLLAFAETQAFAELLLANVSRPMMSVLRGFVAYIPNLITLTIIAFMTRFAIQRIKLFFNNVENDTFDLGEFEKHWIAPTFFLSKMLVILLALVFAYPYIPGSDSRAFQGMTILAGIMLSLGSNTVVSNMMAGLFVIYRRSTNIGDRIQVGDKVGDVVEIKLMETLLKSVKNEMISIPNAQLLNSEVVNYSRQIDGKGLLVHTTVGIGYEEPPKKVIAMLIEAAHRTDGLKKRPTPFVLWTQLADYAINYEINAYTSRGSSLPQIKSDLHENIVDVFHENGTQIMTPSYIADPATPKIPDAPWNGELKVTENTKVRSGKKGAAE</sequence>
<feature type="transmembrane region" description="Helical" evidence="7">
    <location>
        <begin position="209"/>
        <end position="230"/>
    </location>
</feature>
<keyword evidence="4 7" id="KW-0812">Transmembrane</keyword>
<comment type="similarity">
    <text evidence="2 7">Belongs to the MscS (TC 1.A.23) family.</text>
</comment>
<proteinExistence type="inferred from homology"/>
<evidence type="ECO:0000256" key="5">
    <source>
        <dbReference type="ARBA" id="ARBA00022989"/>
    </source>
</evidence>
<feature type="transmembrane region" description="Helical" evidence="7">
    <location>
        <begin position="353"/>
        <end position="379"/>
    </location>
</feature>
<dbReference type="Proteomes" id="UP001238334">
    <property type="component" value="Chromosome"/>
</dbReference>
<accession>A0A9Y2P639</accession>
<evidence type="ECO:0000256" key="2">
    <source>
        <dbReference type="ARBA" id="ARBA00008017"/>
    </source>
</evidence>
<dbReference type="GO" id="GO:0005886">
    <property type="term" value="C:plasma membrane"/>
    <property type="evidence" value="ECO:0007669"/>
    <property type="project" value="UniProtKB-SubCell"/>
</dbReference>
<evidence type="ECO:0000256" key="1">
    <source>
        <dbReference type="ARBA" id="ARBA00004651"/>
    </source>
</evidence>
<keyword evidence="8" id="KW-0732">Signal</keyword>
<dbReference type="Gene3D" id="2.30.30.60">
    <property type="match status" value="1"/>
</dbReference>
<dbReference type="InterPro" id="IPR045275">
    <property type="entry name" value="MscS_archaea/bacteria_type"/>
</dbReference>
<dbReference type="Pfam" id="PF00924">
    <property type="entry name" value="MS_channel_2nd"/>
    <property type="match status" value="1"/>
</dbReference>
<keyword evidence="5 7" id="KW-1133">Transmembrane helix</keyword>
<dbReference type="SUPFAM" id="SSF50182">
    <property type="entry name" value="Sm-like ribonucleoproteins"/>
    <property type="match status" value="1"/>
</dbReference>
<dbReference type="GO" id="GO:0008381">
    <property type="term" value="F:mechanosensitive monoatomic ion channel activity"/>
    <property type="evidence" value="ECO:0007669"/>
    <property type="project" value="InterPro"/>
</dbReference>
<keyword evidence="6 7" id="KW-0472">Membrane</keyword>
<feature type="domain" description="Mechanosensitive ion channel MscS C-terminal" evidence="10">
    <location>
        <begin position="443"/>
        <end position="524"/>
    </location>
</feature>
<dbReference type="InterPro" id="IPR023408">
    <property type="entry name" value="MscS_beta-dom_sf"/>
</dbReference>
<keyword evidence="3" id="KW-1003">Cell membrane</keyword>
<comment type="function">
    <text evidence="7">Mechanosensitive channel that participates in the regulation of osmotic pressure changes within the cell, opening in response to stretch forces in the membrane lipid bilayer, without the need for other proteins. Contributes to normal resistance to hypoosmotic shock. Forms an ion channel of 1.0 nanosiemens conductance with a slight preference for anions.</text>
</comment>
<gene>
    <name evidence="11" type="ORF">QPJ95_16945</name>
</gene>
<dbReference type="InterPro" id="IPR010920">
    <property type="entry name" value="LSM_dom_sf"/>
</dbReference>
<comment type="subcellular location">
    <subcellularLocation>
        <location evidence="7">Cell inner membrane</location>
        <topology evidence="7">Multi-pass membrane protein</topology>
    </subcellularLocation>
    <subcellularLocation>
        <location evidence="1">Cell membrane</location>
        <topology evidence="1">Multi-pass membrane protein</topology>
    </subcellularLocation>
</comment>
<dbReference type="Gene3D" id="3.30.70.100">
    <property type="match status" value="1"/>
</dbReference>
<reference evidence="11 12" key="1">
    <citation type="submission" date="2023-06" db="EMBL/GenBank/DDBJ databases">
        <title>Parasedimentitalea psychrophila sp. nov., a psychrophilic bacterium isolated from deep-sea sediment.</title>
        <authorList>
            <person name="Li A."/>
        </authorList>
    </citation>
    <scope>NUCLEOTIDE SEQUENCE [LARGE SCALE GENOMIC DNA]</scope>
    <source>
        <strain evidence="11 12">QS115</strain>
    </source>
</reference>
<name>A0A9Y2P639_9RHOB</name>
<keyword evidence="7" id="KW-0406">Ion transport</keyword>
<evidence type="ECO:0000256" key="4">
    <source>
        <dbReference type="ARBA" id="ARBA00022692"/>
    </source>
</evidence>
<dbReference type="RefSeq" id="WP_270919564.1">
    <property type="nucleotide sequence ID" value="NZ_CP127247.1"/>
</dbReference>
<feature type="domain" description="Mechanosensitive ion channel MscS" evidence="9">
    <location>
        <begin position="366"/>
        <end position="433"/>
    </location>
</feature>
<dbReference type="InterPro" id="IPR011066">
    <property type="entry name" value="MscS_channel_C_sf"/>
</dbReference>
<comment type="subunit">
    <text evidence="7">Homoheptamer.</text>
</comment>
<keyword evidence="7" id="KW-0407">Ion channel</keyword>
<comment type="caution">
    <text evidence="7">Lacks conserved residue(s) required for the propagation of feature annotation.</text>
</comment>
<dbReference type="PANTHER" id="PTHR30221:SF18">
    <property type="entry name" value="SLL0590 PROTEIN"/>
    <property type="match status" value="1"/>
</dbReference>
<evidence type="ECO:0000259" key="10">
    <source>
        <dbReference type="Pfam" id="PF21082"/>
    </source>
</evidence>
<keyword evidence="7" id="KW-0813">Transport</keyword>
<feature type="transmembrane region" description="Helical" evidence="7">
    <location>
        <begin position="272"/>
        <end position="293"/>
    </location>
</feature>
<dbReference type="Pfam" id="PF21082">
    <property type="entry name" value="MS_channel_3rd"/>
    <property type="match status" value="1"/>
</dbReference>
<evidence type="ECO:0000256" key="6">
    <source>
        <dbReference type="ARBA" id="ARBA00023136"/>
    </source>
</evidence>
<feature type="transmembrane region" description="Helical" evidence="7">
    <location>
        <begin position="317"/>
        <end position="341"/>
    </location>
</feature>
<keyword evidence="12" id="KW-1185">Reference proteome</keyword>
<dbReference type="PANTHER" id="PTHR30221">
    <property type="entry name" value="SMALL-CONDUCTANCE MECHANOSENSITIVE CHANNEL"/>
    <property type="match status" value="1"/>
</dbReference>
<evidence type="ECO:0000259" key="9">
    <source>
        <dbReference type="Pfam" id="PF00924"/>
    </source>
</evidence>
<evidence type="ECO:0000313" key="11">
    <source>
        <dbReference type="EMBL" id="WIY24270.1"/>
    </source>
</evidence>
<evidence type="ECO:0000256" key="8">
    <source>
        <dbReference type="SAM" id="SignalP"/>
    </source>
</evidence>
<protein>
    <recommendedName>
        <fullName evidence="7">Small-conductance mechanosensitive channel</fullName>
    </recommendedName>
</protein>
<feature type="transmembrane region" description="Helical" evidence="7">
    <location>
        <begin position="161"/>
        <end position="182"/>
    </location>
</feature>
<evidence type="ECO:0000313" key="12">
    <source>
        <dbReference type="Proteomes" id="UP001238334"/>
    </source>
</evidence>
<dbReference type="KEGG" id="ppso:QPJ95_16945"/>
<evidence type="ECO:0000256" key="7">
    <source>
        <dbReference type="RuleBase" id="RU369025"/>
    </source>
</evidence>
<dbReference type="AlphaFoldDB" id="A0A9Y2P639"/>
<dbReference type="SUPFAM" id="SSF82689">
    <property type="entry name" value="Mechanosensitive channel protein MscS (YggB), C-terminal domain"/>
    <property type="match status" value="1"/>
</dbReference>
<dbReference type="EMBL" id="CP127247">
    <property type="protein sequence ID" value="WIY24270.1"/>
    <property type="molecule type" value="Genomic_DNA"/>
</dbReference>